<protein>
    <submittedName>
        <fullName evidence="2">Uncharacterized protein</fullName>
    </submittedName>
</protein>
<evidence type="ECO:0000313" key="3">
    <source>
        <dbReference type="Proteomes" id="UP001215598"/>
    </source>
</evidence>
<sequence>MYRASAKWRSGQVPGPDTWHTPRHFPLSSYLHHTSPNAPTTRPERVKMAPDANALSTRSHADQEYLDSVPARQLMEFRNFMFTPAYITLNSKKFLDDVDQSWVDVPTLKDYLNQISAPSTSFLPPPEVTDHVRIKIEPPSAPTPLVKMEPQVPDLPITVKVRTLNEAGKEVFEILSDSEPDVDGRDSDIEVVDALRPSSRASSVISSSYVDPGGSDSEGLDAAGQDLGSSAMSDADDSASDSEGTPIGLVTPPEDATDLVESDTVWQDDGTSLVRVGTFRPTRRMTVERMEYRTGPALLYPIHRIPTGIVVDLSDEKYWFRDSGTGELISLSSIIFNSDNDSWDYGGGGKRARAMVRFAPGETPVECKRIGGECRGVHACNQLDRALRDVVRFELDPMSRDAVIAAQQDTRRRDGNSREERAALFLKVICDAKCHAIDSKGNKCRGGPLLKTKRHGSSRGHDHFIGCTGWKPNWQDHHLYKMIPDNVDANLIARGLAGQAVTDDPAKDTPPCSAIIPPRTGLRKKHCSHAHIVNGVQVRGQIQNYACGATRNMWIPKDPSIRKVLIIHGPTPHNHPMPMLTKATFEIKDTYRSIIAANGVLGATVSKIDNAQSTKLLLNGKTPAAFAPALYDSRLKQDMVRAAKLEKYPNGLGVDAILPMYYAELVKPLPERYIHSYIKTDKGGLIIVTFVPYLLKLLDDPGVTSFDGDTTFKGVEGKVNEWELTIFAKVVQRAASILRAYINGASADFFEALFDELQRVKLMVTGKPIPFKVFIRGGNLLVINLDMDAAQVLGLCRSVMKYNDPEYSGIPAATPPEKVAPRFIKICWRHGKEPVHDFRSLATPQDFKRLMNFVYIDSKESLDKFSSFVYSLKVKKITDWWRHKEMHEWIIPCIIKSQSLIPADVWDSTPSTTNTNEAQHHWTNTQTGIRLPPVEALEARRIVDHKFAEEIQMSLRTGILSNSNNNMSSRMSRSSQRQSAAARKKAENGKAGEGRKSGEILSASSSGRVRTARRRAGTVSIPATQTPPIQPPALESPHVESNVQTAPNQSALDPTLEFIRNFDFSSAMAGADTPMQTSSLPSVSDPSLFEFTASNFDTPLPAAGPAIPTQASSISDPALFGFAMSDFNNPLPVEPNVLDEFMAYCQSAGIFFADPDTTSNVATGVADHFTSLPPPPPESPPAMQLPVEEFSEPGLSAPRSRRGPRNEGIDMANVISSTRTRAPSSRKRGPDEDIAGQSKKKSKSG</sequence>
<name>A0AAD7DJZ5_9AGAR</name>
<accession>A0AAD7DJZ5</accession>
<proteinExistence type="predicted"/>
<dbReference type="Proteomes" id="UP001215598">
    <property type="component" value="Unassembled WGS sequence"/>
</dbReference>
<feature type="region of interest" description="Disordered" evidence="1">
    <location>
        <begin position="1"/>
        <end position="21"/>
    </location>
</feature>
<organism evidence="2 3">
    <name type="scientific">Mycena metata</name>
    <dbReference type="NCBI Taxonomy" id="1033252"/>
    <lineage>
        <taxon>Eukaryota</taxon>
        <taxon>Fungi</taxon>
        <taxon>Dikarya</taxon>
        <taxon>Basidiomycota</taxon>
        <taxon>Agaricomycotina</taxon>
        <taxon>Agaricomycetes</taxon>
        <taxon>Agaricomycetidae</taxon>
        <taxon>Agaricales</taxon>
        <taxon>Marasmiineae</taxon>
        <taxon>Mycenaceae</taxon>
        <taxon>Mycena</taxon>
    </lineage>
</organism>
<feature type="compositionally biased region" description="Low complexity" evidence="1">
    <location>
        <begin position="1017"/>
        <end position="1027"/>
    </location>
</feature>
<evidence type="ECO:0000313" key="2">
    <source>
        <dbReference type="EMBL" id="KAJ7692657.1"/>
    </source>
</evidence>
<feature type="compositionally biased region" description="Polar residues" evidence="1">
    <location>
        <begin position="1214"/>
        <end position="1223"/>
    </location>
</feature>
<feature type="region of interest" description="Disordered" evidence="1">
    <location>
        <begin position="959"/>
        <end position="1047"/>
    </location>
</feature>
<comment type="caution">
    <text evidence="2">The sequence shown here is derived from an EMBL/GenBank/DDBJ whole genome shotgun (WGS) entry which is preliminary data.</text>
</comment>
<feature type="compositionally biased region" description="Basic and acidic residues" evidence="1">
    <location>
        <begin position="984"/>
        <end position="998"/>
    </location>
</feature>
<gene>
    <name evidence="2" type="ORF">B0H16DRAFT_1398979</name>
</gene>
<feature type="compositionally biased region" description="Low complexity" evidence="1">
    <location>
        <begin position="961"/>
        <end position="981"/>
    </location>
</feature>
<feature type="region of interest" description="Disordered" evidence="1">
    <location>
        <begin position="202"/>
        <end position="256"/>
    </location>
</feature>
<dbReference type="EMBL" id="JARKIB010000758">
    <property type="protein sequence ID" value="KAJ7692657.1"/>
    <property type="molecule type" value="Genomic_DNA"/>
</dbReference>
<feature type="region of interest" description="Disordered" evidence="1">
    <location>
        <begin position="1165"/>
        <end position="1245"/>
    </location>
</feature>
<keyword evidence="3" id="KW-1185">Reference proteome</keyword>
<dbReference type="AlphaFoldDB" id="A0AAD7DJZ5"/>
<evidence type="ECO:0000256" key="1">
    <source>
        <dbReference type="SAM" id="MobiDB-lite"/>
    </source>
</evidence>
<reference evidence="2" key="1">
    <citation type="submission" date="2023-03" db="EMBL/GenBank/DDBJ databases">
        <title>Massive genome expansion in bonnet fungi (Mycena s.s.) driven by repeated elements and novel gene families across ecological guilds.</title>
        <authorList>
            <consortium name="Lawrence Berkeley National Laboratory"/>
            <person name="Harder C.B."/>
            <person name="Miyauchi S."/>
            <person name="Viragh M."/>
            <person name="Kuo A."/>
            <person name="Thoen E."/>
            <person name="Andreopoulos B."/>
            <person name="Lu D."/>
            <person name="Skrede I."/>
            <person name="Drula E."/>
            <person name="Henrissat B."/>
            <person name="Morin E."/>
            <person name="Kohler A."/>
            <person name="Barry K."/>
            <person name="LaButti K."/>
            <person name="Morin E."/>
            <person name="Salamov A."/>
            <person name="Lipzen A."/>
            <person name="Mereny Z."/>
            <person name="Hegedus B."/>
            <person name="Baldrian P."/>
            <person name="Stursova M."/>
            <person name="Weitz H."/>
            <person name="Taylor A."/>
            <person name="Grigoriev I.V."/>
            <person name="Nagy L.G."/>
            <person name="Martin F."/>
            <person name="Kauserud H."/>
        </authorList>
    </citation>
    <scope>NUCLEOTIDE SEQUENCE</scope>
    <source>
        <strain evidence="2">CBHHK182m</strain>
    </source>
</reference>